<evidence type="ECO:0000256" key="9">
    <source>
        <dbReference type="NCBIfam" id="TIGR01400"/>
    </source>
</evidence>
<keyword evidence="6 10" id="KW-1133">Transmembrane helix</keyword>
<feature type="transmembrane region" description="Helical" evidence="10">
    <location>
        <begin position="66"/>
        <end position="83"/>
    </location>
</feature>
<dbReference type="GO" id="GO:0005886">
    <property type="term" value="C:plasma membrane"/>
    <property type="evidence" value="ECO:0007669"/>
    <property type="project" value="UniProtKB-SubCell"/>
</dbReference>
<feature type="transmembrane region" description="Helical" evidence="10">
    <location>
        <begin position="37"/>
        <end position="54"/>
    </location>
</feature>
<comment type="function">
    <text evidence="1 10">Role in flagellar biosynthesis.</text>
</comment>
<dbReference type="GO" id="GO:0044780">
    <property type="term" value="P:bacterial-type flagellum assembly"/>
    <property type="evidence" value="ECO:0007669"/>
    <property type="project" value="UniProtKB-UniRule"/>
</dbReference>
<protein>
    <recommendedName>
        <fullName evidence="3 9">Flagellar biosynthetic protein FliR</fullName>
    </recommendedName>
</protein>
<keyword evidence="4 10" id="KW-1003">Cell membrane</keyword>
<gene>
    <name evidence="11" type="primary">fliR</name>
    <name evidence="11" type="ORF">FRZ44_35200</name>
</gene>
<dbReference type="KEGG" id="htq:FRZ44_35200"/>
<keyword evidence="11" id="KW-0282">Flagellum</keyword>
<dbReference type="Pfam" id="PF01311">
    <property type="entry name" value="Bac_export_1"/>
    <property type="match status" value="1"/>
</dbReference>
<dbReference type="AlphaFoldDB" id="A0A5J6MNN6"/>
<accession>A0A5J6MNN6</accession>
<feature type="transmembrane region" description="Helical" evidence="10">
    <location>
        <begin position="123"/>
        <end position="143"/>
    </location>
</feature>
<dbReference type="PRINTS" id="PR00953">
    <property type="entry name" value="TYPE3IMRPROT"/>
</dbReference>
<feature type="transmembrane region" description="Helical" evidence="10">
    <location>
        <begin position="89"/>
        <end position="111"/>
    </location>
</feature>
<evidence type="ECO:0000313" key="12">
    <source>
        <dbReference type="Proteomes" id="UP000326202"/>
    </source>
</evidence>
<sequence length="251" mass="26155">MLEQILTTNLFAFFLVFARIGSAAMLLPGIGESYVAARFRLCFALAMSMALMPLLQPHLPPAPQGAIALGLLLGGEIIIGLFLGTLVRILLLALEMAGMMIALQIGFASVLSQDPATAQQGSVIGNFLLSLGVVLIFATGMHAPMLRAVVDSYGVFPAGGAPPAGDMAITVAKTVGQGFALAVEFSTPFVLLGLLFNLALGLLSRLMPQLQVFFVGLPVQILAGFVLLAAGLAFAMTWFLGRLGNALPGLL</sequence>
<feature type="transmembrane region" description="Helical" evidence="10">
    <location>
        <begin position="12"/>
        <end position="31"/>
    </location>
</feature>
<evidence type="ECO:0000313" key="11">
    <source>
        <dbReference type="EMBL" id="QEX18215.1"/>
    </source>
</evidence>
<evidence type="ECO:0000256" key="3">
    <source>
        <dbReference type="ARBA" id="ARBA00021717"/>
    </source>
</evidence>
<comment type="similarity">
    <text evidence="2 10">Belongs to the FliR/MopE/SpaR family.</text>
</comment>
<evidence type="ECO:0000256" key="7">
    <source>
        <dbReference type="ARBA" id="ARBA00023136"/>
    </source>
</evidence>
<feature type="transmembrane region" description="Helical" evidence="10">
    <location>
        <begin position="179"/>
        <end position="200"/>
    </location>
</feature>
<proteinExistence type="inferred from homology"/>
<evidence type="ECO:0000256" key="4">
    <source>
        <dbReference type="ARBA" id="ARBA00022475"/>
    </source>
</evidence>
<keyword evidence="5 10" id="KW-0812">Transmembrane</keyword>
<comment type="subcellular location">
    <subcellularLocation>
        <location evidence="10">Cell membrane</location>
        <topology evidence="10">Multi-pass membrane protein</topology>
    </subcellularLocation>
    <subcellularLocation>
        <location evidence="10">Bacterial flagellum basal body</location>
    </subcellularLocation>
</comment>
<dbReference type="PANTHER" id="PTHR30065:SF8">
    <property type="entry name" value="FLAGELLAR BIOSYNTHETIC PROTEIN FLIR"/>
    <property type="match status" value="1"/>
</dbReference>
<dbReference type="InterPro" id="IPR006303">
    <property type="entry name" value="FliR"/>
</dbReference>
<dbReference type="GO" id="GO:0009425">
    <property type="term" value="C:bacterial-type flagellum basal body"/>
    <property type="evidence" value="ECO:0007669"/>
    <property type="project" value="UniProtKB-SubCell"/>
</dbReference>
<reference evidence="11 12" key="1">
    <citation type="submission" date="2019-08" db="EMBL/GenBank/DDBJ databases">
        <title>Hyperibacter terrae gen. nov., sp. nov. and Hyperibacter viscosus sp. nov., two new members in the family Rhodospirillaceae isolated from the rhizosphere of Hypericum perforatum.</title>
        <authorList>
            <person name="Noviana Z."/>
        </authorList>
    </citation>
    <scope>NUCLEOTIDE SEQUENCE [LARGE SCALE GENOMIC DNA]</scope>
    <source>
        <strain evidence="11 12">R5913</strain>
    </source>
</reference>
<feature type="transmembrane region" description="Helical" evidence="10">
    <location>
        <begin position="212"/>
        <end position="241"/>
    </location>
</feature>
<evidence type="ECO:0000256" key="2">
    <source>
        <dbReference type="ARBA" id="ARBA00009772"/>
    </source>
</evidence>
<evidence type="ECO:0000256" key="5">
    <source>
        <dbReference type="ARBA" id="ARBA00022692"/>
    </source>
</evidence>
<evidence type="ECO:0000256" key="8">
    <source>
        <dbReference type="ARBA" id="ARBA00023143"/>
    </source>
</evidence>
<evidence type="ECO:0000256" key="1">
    <source>
        <dbReference type="ARBA" id="ARBA00002578"/>
    </source>
</evidence>
<keyword evidence="8 10" id="KW-0975">Bacterial flagellum</keyword>
<dbReference type="GO" id="GO:0006605">
    <property type="term" value="P:protein targeting"/>
    <property type="evidence" value="ECO:0007669"/>
    <property type="project" value="UniProtKB-UniRule"/>
</dbReference>
<dbReference type="InterPro" id="IPR002010">
    <property type="entry name" value="T3SS_IM_R"/>
</dbReference>
<keyword evidence="11" id="KW-0966">Cell projection</keyword>
<evidence type="ECO:0000256" key="10">
    <source>
        <dbReference type="RuleBase" id="RU362071"/>
    </source>
</evidence>
<dbReference type="EMBL" id="CP042906">
    <property type="protein sequence ID" value="QEX18215.1"/>
    <property type="molecule type" value="Genomic_DNA"/>
</dbReference>
<dbReference type="PANTHER" id="PTHR30065">
    <property type="entry name" value="FLAGELLAR BIOSYNTHETIC PROTEIN FLIR"/>
    <property type="match status" value="1"/>
</dbReference>
<organism evidence="11 12">
    <name type="scientific">Hypericibacter terrae</name>
    <dbReference type="NCBI Taxonomy" id="2602015"/>
    <lineage>
        <taxon>Bacteria</taxon>
        <taxon>Pseudomonadati</taxon>
        <taxon>Pseudomonadota</taxon>
        <taxon>Alphaproteobacteria</taxon>
        <taxon>Rhodospirillales</taxon>
        <taxon>Dongiaceae</taxon>
        <taxon>Hypericibacter</taxon>
    </lineage>
</organism>
<keyword evidence="7 10" id="KW-0472">Membrane</keyword>
<keyword evidence="11" id="KW-0969">Cilium</keyword>
<dbReference type="NCBIfam" id="TIGR01400">
    <property type="entry name" value="fliR"/>
    <property type="match status" value="1"/>
</dbReference>
<dbReference type="RefSeq" id="WP_151178401.1">
    <property type="nucleotide sequence ID" value="NZ_CP042906.1"/>
</dbReference>
<dbReference type="OrthoDB" id="9779817at2"/>
<dbReference type="Proteomes" id="UP000326202">
    <property type="component" value="Chromosome"/>
</dbReference>
<evidence type="ECO:0000256" key="6">
    <source>
        <dbReference type="ARBA" id="ARBA00022989"/>
    </source>
</evidence>
<keyword evidence="12" id="KW-1185">Reference proteome</keyword>
<name>A0A5J6MNN6_9PROT</name>